<dbReference type="UniPathway" id="UPA00148"/>
<dbReference type="RefSeq" id="WP_073189841.1">
    <property type="nucleotide sequence ID" value="NZ_FQZG01000069.1"/>
</dbReference>
<dbReference type="STRING" id="1123357.SAMN02745244_03044"/>
<dbReference type="Pfam" id="PF01135">
    <property type="entry name" value="PCMT"/>
    <property type="match status" value="1"/>
</dbReference>
<evidence type="ECO:0000256" key="5">
    <source>
        <dbReference type="ARBA" id="ARBA00022691"/>
    </source>
</evidence>
<keyword evidence="7" id="KW-1185">Reference proteome</keyword>
<keyword evidence="2" id="KW-0169">Cobalamin biosynthesis</keyword>
<keyword evidence="5" id="KW-0949">S-adenosyl-L-methionine</keyword>
<evidence type="ECO:0000256" key="4">
    <source>
        <dbReference type="ARBA" id="ARBA00022679"/>
    </source>
</evidence>
<dbReference type="AlphaFoldDB" id="A0A1M6LC82"/>
<dbReference type="InterPro" id="IPR050714">
    <property type="entry name" value="Cobalamin_biosynth_MTase"/>
</dbReference>
<dbReference type="GO" id="GO:0032259">
    <property type="term" value="P:methylation"/>
    <property type="evidence" value="ECO:0007669"/>
    <property type="project" value="UniProtKB-KW"/>
</dbReference>
<accession>A0A1M6LC82</accession>
<evidence type="ECO:0000313" key="7">
    <source>
        <dbReference type="Proteomes" id="UP000184512"/>
    </source>
</evidence>
<evidence type="ECO:0000256" key="3">
    <source>
        <dbReference type="ARBA" id="ARBA00022603"/>
    </source>
</evidence>
<dbReference type="OrthoDB" id="9787825at2"/>
<dbReference type="GO" id="GO:0008276">
    <property type="term" value="F:protein methyltransferase activity"/>
    <property type="evidence" value="ECO:0007669"/>
    <property type="project" value="InterPro"/>
</dbReference>
<protein>
    <submittedName>
        <fullName evidence="6">Precorrin-6Y C5,15-methyltransferase (Decarboxylating)</fullName>
    </submittedName>
</protein>
<organism evidence="6 7">
    <name type="scientific">Tessaracoccus bendigoensis DSM 12906</name>
    <dbReference type="NCBI Taxonomy" id="1123357"/>
    <lineage>
        <taxon>Bacteria</taxon>
        <taxon>Bacillati</taxon>
        <taxon>Actinomycetota</taxon>
        <taxon>Actinomycetes</taxon>
        <taxon>Propionibacteriales</taxon>
        <taxon>Propionibacteriaceae</taxon>
        <taxon>Tessaracoccus</taxon>
    </lineage>
</organism>
<evidence type="ECO:0000256" key="2">
    <source>
        <dbReference type="ARBA" id="ARBA00022573"/>
    </source>
</evidence>
<dbReference type="PANTHER" id="PTHR43182">
    <property type="entry name" value="COBALT-PRECORRIN-6B C(15)-METHYLTRANSFERASE (DECARBOXYLATING)"/>
    <property type="match status" value="1"/>
</dbReference>
<evidence type="ECO:0000313" key="6">
    <source>
        <dbReference type="EMBL" id="SHJ68779.1"/>
    </source>
</evidence>
<dbReference type="InterPro" id="IPR029063">
    <property type="entry name" value="SAM-dependent_MTases_sf"/>
</dbReference>
<dbReference type="InterPro" id="IPR014008">
    <property type="entry name" value="Cbl_synth_MTase_CbiT"/>
</dbReference>
<evidence type="ECO:0000256" key="1">
    <source>
        <dbReference type="ARBA" id="ARBA00004953"/>
    </source>
</evidence>
<keyword evidence="4 6" id="KW-0808">Transferase</keyword>
<gene>
    <name evidence="6" type="ORF">SAMN02745244_03044</name>
</gene>
<dbReference type="EMBL" id="FQZG01000069">
    <property type="protein sequence ID" value="SHJ68779.1"/>
    <property type="molecule type" value="Genomic_DNA"/>
</dbReference>
<keyword evidence="3 6" id="KW-0489">Methyltransferase</keyword>
<comment type="pathway">
    <text evidence="1">Cofactor biosynthesis; adenosylcobalamin biosynthesis.</text>
</comment>
<dbReference type="Proteomes" id="UP000184512">
    <property type="component" value="Unassembled WGS sequence"/>
</dbReference>
<dbReference type="Gene3D" id="3.40.50.150">
    <property type="entry name" value="Vaccinia Virus protein VP39"/>
    <property type="match status" value="1"/>
</dbReference>
<proteinExistence type="predicted"/>
<sequence length="196" mass="20676">MIIDRDCSLLGNAPGLPDDAFESDGLITKRHVRASALAHLRPMPGQLLWDVGTGAGSIAIEWCRGAEGAKAIGLERRADRAERALLNADRLTRGGSFSVILGEVSESLPMLPAPDAVFVGGGGTIEVLEVAMEALKPGGRLVVHGITLEAEALCAEAHATWGGQVSRIQVETLEPLGSLLGWKPARTVTQWAVVKE</sequence>
<name>A0A1M6LC82_9ACTN</name>
<dbReference type="NCBIfam" id="TIGR02469">
    <property type="entry name" value="CbiT"/>
    <property type="match status" value="1"/>
</dbReference>
<dbReference type="PANTHER" id="PTHR43182:SF1">
    <property type="entry name" value="COBALT-PRECORRIN-7 C(5)-METHYLTRANSFERASE"/>
    <property type="match status" value="1"/>
</dbReference>
<reference evidence="6 7" key="1">
    <citation type="submission" date="2016-11" db="EMBL/GenBank/DDBJ databases">
        <authorList>
            <person name="Jaros S."/>
            <person name="Januszkiewicz K."/>
            <person name="Wedrychowicz H."/>
        </authorList>
    </citation>
    <scope>NUCLEOTIDE SEQUENCE [LARGE SCALE GENOMIC DNA]</scope>
    <source>
        <strain evidence="6 7">DSM 12906</strain>
    </source>
</reference>
<dbReference type="GO" id="GO:0009236">
    <property type="term" value="P:cobalamin biosynthetic process"/>
    <property type="evidence" value="ECO:0007669"/>
    <property type="project" value="UniProtKB-UniPathway"/>
</dbReference>
<dbReference type="SUPFAM" id="SSF53335">
    <property type="entry name" value="S-adenosyl-L-methionine-dependent methyltransferases"/>
    <property type="match status" value="1"/>
</dbReference>